<comment type="caution">
    <text evidence="1">The sequence shown here is derived from an EMBL/GenBank/DDBJ whole genome shotgun (WGS) entry which is preliminary data.</text>
</comment>
<dbReference type="EMBL" id="CALNXJ010000031">
    <property type="protein sequence ID" value="CAH3137254.1"/>
    <property type="molecule type" value="Genomic_DNA"/>
</dbReference>
<gene>
    <name evidence="1" type="ORF">PMEA_00017997</name>
</gene>
<name>A0AAU9X5K4_9CNID</name>
<evidence type="ECO:0000313" key="1">
    <source>
        <dbReference type="EMBL" id="CAH3137254.1"/>
    </source>
</evidence>
<organism evidence="1 2">
    <name type="scientific">Pocillopora meandrina</name>
    <dbReference type="NCBI Taxonomy" id="46732"/>
    <lineage>
        <taxon>Eukaryota</taxon>
        <taxon>Metazoa</taxon>
        <taxon>Cnidaria</taxon>
        <taxon>Anthozoa</taxon>
        <taxon>Hexacorallia</taxon>
        <taxon>Scleractinia</taxon>
        <taxon>Astrocoeniina</taxon>
        <taxon>Pocilloporidae</taxon>
        <taxon>Pocillopora</taxon>
    </lineage>
</organism>
<keyword evidence="2" id="KW-1185">Reference proteome</keyword>
<proteinExistence type="predicted"/>
<protein>
    <submittedName>
        <fullName evidence="1">Uncharacterized protein</fullName>
    </submittedName>
</protein>
<evidence type="ECO:0000313" key="2">
    <source>
        <dbReference type="Proteomes" id="UP001159428"/>
    </source>
</evidence>
<dbReference type="Proteomes" id="UP001159428">
    <property type="component" value="Unassembled WGS sequence"/>
</dbReference>
<dbReference type="AlphaFoldDB" id="A0AAU9X5K4"/>
<sequence length="93" mass="11066">MDRTQMLKTVESLRDQLRISRLPVSICSNERTAEKYITLIEKKTPRRDLHFHRALLIDTSIAHKMAQKIPLFIHQKDGKIHSRKNRNVPYFNK</sequence>
<accession>A0AAU9X5K4</accession>
<feature type="non-terminal residue" evidence="1">
    <location>
        <position position="93"/>
    </location>
</feature>
<reference evidence="1 2" key="1">
    <citation type="submission" date="2022-05" db="EMBL/GenBank/DDBJ databases">
        <authorList>
            <consortium name="Genoscope - CEA"/>
            <person name="William W."/>
        </authorList>
    </citation>
    <scope>NUCLEOTIDE SEQUENCE [LARGE SCALE GENOMIC DNA]</scope>
</reference>